<evidence type="ECO:0000256" key="1">
    <source>
        <dbReference type="ARBA" id="ARBA00023125"/>
    </source>
</evidence>
<comment type="caution">
    <text evidence="3">The sequence shown here is derived from an EMBL/GenBank/DDBJ whole genome shotgun (WGS) entry which is preliminary data.</text>
</comment>
<protein>
    <submittedName>
        <fullName evidence="3">AraC family transcriptional regulator ligand-binding domain-containing protein</fullName>
    </submittedName>
</protein>
<name>A0ABV3U3I9_9GAMM</name>
<evidence type="ECO:0000259" key="2">
    <source>
        <dbReference type="Pfam" id="PF12625"/>
    </source>
</evidence>
<organism evidence="3 4">
    <name type="scientific">Zhongshania guokunii</name>
    <dbReference type="NCBI Taxonomy" id="641783"/>
    <lineage>
        <taxon>Bacteria</taxon>
        <taxon>Pseudomonadati</taxon>
        <taxon>Pseudomonadota</taxon>
        <taxon>Gammaproteobacteria</taxon>
        <taxon>Cellvibrionales</taxon>
        <taxon>Spongiibacteraceae</taxon>
        <taxon>Zhongshania</taxon>
    </lineage>
</organism>
<evidence type="ECO:0000313" key="3">
    <source>
        <dbReference type="EMBL" id="MEX1667554.1"/>
    </source>
</evidence>
<accession>A0ABV3U3I9</accession>
<dbReference type="Proteomes" id="UP001557485">
    <property type="component" value="Unassembled WGS sequence"/>
</dbReference>
<dbReference type="InterPro" id="IPR032687">
    <property type="entry name" value="AraC-type_N"/>
</dbReference>
<dbReference type="PANTHER" id="PTHR47894">
    <property type="entry name" value="HTH-TYPE TRANSCRIPTIONAL REGULATOR GADX"/>
    <property type="match status" value="1"/>
</dbReference>
<dbReference type="RefSeq" id="WP_368379873.1">
    <property type="nucleotide sequence ID" value="NZ_JBFRYA010000001.1"/>
</dbReference>
<evidence type="ECO:0000313" key="4">
    <source>
        <dbReference type="Proteomes" id="UP001557485"/>
    </source>
</evidence>
<dbReference type="EMBL" id="JBFRYA010000001">
    <property type="protein sequence ID" value="MEX1667554.1"/>
    <property type="molecule type" value="Genomic_DNA"/>
</dbReference>
<gene>
    <name evidence="3" type="ORF">AB4876_01445</name>
</gene>
<feature type="domain" description="HTH-type transcriptional regulator AraC-type N-terminal" evidence="2">
    <location>
        <begin position="23"/>
        <end position="204"/>
    </location>
</feature>
<proteinExistence type="predicted"/>
<reference evidence="3 4" key="1">
    <citation type="journal article" date="2011" name="Int. J. Syst. Evol. Microbiol.">
        <title>Zhongshania antarctica gen. nov., sp. nov. and Zhongshania guokunii sp. nov., gammaproteobacteria respectively isolated from coastal attached (fast) ice and surface seawater of the Antarctic.</title>
        <authorList>
            <person name="Li H.J."/>
            <person name="Zhang X.Y."/>
            <person name="Chen C.X."/>
            <person name="Zhang Y.J."/>
            <person name="Gao Z.M."/>
            <person name="Yu Y."/>
            <person name="Chen X.L."/>
            <person name="Chen B."/>
            <person name="Zhang Y.Z."/>
        </authorList>
    </citation>
    <scope>NUCLEOTIDE SEQUENCE [LARGE SCALE GENOMIC DNA]</scope>
    <source>
        <strain evidence="3 4">ZS6-22T</strain>
    </source>
</reference>
<dbReference type="PANTHER" id="PTHR47894:SF4">
    <property type="entry name" value="HTH-TYPE TRANSCRIPTIONAL REGULATOR GADX"/>
    <property type="match status" value="1"/>
</dbReference>
<keyword evidence="1" id="KW-0238">DNA-binding</keyword>
<dbReference type="Pfam" id="PF12625">
    <property type="entry name" value="Arabinose_bd"/>
    <property type="match status" value="1"/>
</dbReference>
<keyword evidence="4" id="KW-1185">Reference proteome</keyword>
<sequence length="326" mass="36968">MKHILSQDGDILNALEEACNALGIDLKDTMHKLGLSPSLLLAPGKLVPSLLFGCILEAIARDYHCHDLALHVARKLQAPHLGLAARLMSLSTTLRSGLDKAHLYSAFYQDTSHWQHKIDNDQLILFKTSTRSSCEHWRQRNLFGIAQMFMLLKNMSGRLWRPSKISFSSKSLGGHFSDTFQQFFQCELAFEQAYDAIHIPIDALEFSVATCDVNFMRGMETQIKILQQGLQENRDFIGRARLIIDQRLSFAGCSQNELAFYMAITEDQLNAELAKSNISFERLLEQQIAEKARYYLSEFKAPHKLIVSALMPYDEARLTALLKADI</sequence>